<dbReference type="GO" id="GO:0044205">
    <property type="term" value="P:'de novo' UMP biosynthetic process"/>
    <property type="evidence" value="ECO:0007669"/>
    <property type="project" value="UniProtKB-UniRule"/>
</dbReference>
<dbReference type="PANTHER" id="PTHR19278:SF9">
    <property type="entry name" value="URIDINE 5'-MONOPHOSPHATE SYNTHASE"/>
    <property type="match status" value="1"/>
</dbReference>
<reference evidence="9" key="2">
    <citation type="journal article" date="2016" name="Int. J. Syst. Evol. Microbiol.">
        <title>Lawsonella clevelandensis gen. nov., sp. nov., a new member of the suborder Corynebacterineae isolated from human abscesses.</title>
        <authorList>
            <person name="Bell M.E."/>
            <person name="Bernard K.A."/>
            <person name="Harrington S.M."/>
            <person name="Patel N.B."/>
            <person name="Tucker T.A."/>
            <person name="Metcalfe M.G."/>
            <person name="McQuiston J.R."/>
        </authorList>
    </citation>
    <scope>NUCLEOTIDE SEQUENCE</scope>
    <source>
        <strain evidence="9">X1698</strain>
    </source>
</reference>
<keyword evidence="5 7" id="KW-0460">Magnesium</keyword>
<feature type="binding site" evidence="7">
    <location>
        <position position="105"/>
    </location>
    <ligand>
        <name>5-phospho-alpha-D-ribose 1-diphosphate</name>
        <dbReference type="ChEBI" id="CHEBI:58017"/>
        <note>ligand shared between dimeric partners</note>
    </ligand>
</feature>
<comment type="similarity">
    <text evidence="7">Belongs to the purine/pyrimidine phosphoribosyltransferase family. PyrE subfamily.</text>
</comment>
<dbReference type="GO" id="GO:0019856">
    <property type="term" value="P:pyrimidine nucleobase biosynthetic process"/>
    <property type="evidence" value="ECO:0007669"/>
    <property type="project" value="TreeGrafter"/>
</dbReference>
<dbReference type="HAMAP" id="MF_01208">
    <property type="entry name" value="PyrE"/>
    <property type="match status" value="1"/>
</dbReference>
<evidence type="ECO:0000256" key="6">
    <source>
        <dbReference type="ARBA" id="ARBA00022975"/>
    </source>
</evidence>
<evidence type="ECO:0000256" key="1">
    <source>
        <dbReference type="ARBA" id="ARBA00004889"/>
    </source>
</evidence>
<proteinExistence type="inferred from homology"/>
<dbReference type="InterPro" id="IPR023031">
    <property type="entry name" value="OPRT"/>
</dbReference>
<dbReference type="Proteomes" id="UP000324288">
    <property type="component" value="Chromosome"/>
</dbReference>
<keyword evidence="6 7" id="KW-0665">Pyrimidine biosynthesis</keyword>
<comment type="pathway">
    <text evidence="1 7">Pyrimidine metabolism; UMP biosynthesis via de novo pathway; UMP from orotate: step 1/2.</text>
</comment>
<dbReference type="SUPFAM" id="SSF53271">
    <property type="entry name" value="PRTase-like"/>
    <property type="match status" value="1"/>
</dbReference>
<keyword evidence="12" id="KW-1185">Reference proteome</keyword>
<dbReference type="NCBIfam" id="TIGR00336">
    <property type="entry name" value="pyrE"/>
    <property type="match status" value="1"/>
</dbReference>
<dbReference type="InterPro" id="IPR029057">
    <property type="entry name" value="PRTase-like"/>
</dbReference>
<evidence type="ECO:0000313" key="11">
    <source>
        <dbReference type="Proteomes" id="UP000068137"/>
    </source>
</evidence>
<feature type="binding site" evidence="7">
    <location>
        <position position="111"/>
    </location>
    <ligand>
        <name>5-phospho-alpha-D-ribose 1-diphosphate</name>
        <dbReference type="ChEBI" id="CHEBI:58017"/>
        <note>ligand shared between dimeric partners</note>
    </ligand>
</feature>
<evidence type="ECO:0000313" key="10">
    <source>
        <dbReference type="EMBL" id="VHO01023.1"/>
    </source>
</evidence>
<dbReference type="Pfam" id="PF00156">
    <property type="entry name" value="Pribosyltran"/>
    <property type="match status" value="1"/>
</dbReference>
<reference evidence="10 12" key="3">
    <citation type="submission" date="2019-04" db="EMBL/GenBank/DDBJ databases">
        <authorList>
            <person name="Seth-Smith MB H."/>
            <person name="Seth-Smith H."/>
        </authorList>
    </citation>
    <scope>NUCLEOTIDE SEQUENCE [LARGE SCALE GENOMIC DNA]</scope>
    <source>
        <strain evidence="10">USB-603019</strain>
    </source>
</reference>
<dbReference type="CDD" id="cd06223">
    <property type="entry name" value="PRTases_typeI"/>
    <property type="match status" value="1"/>
</dbReference>
<evidence type="ECO:0000256" key="7">
    <source>
        <dbReference type="HAMAP-Rule" id="MF_01208"/>
    </source>
</evidence>
<feature type="binding site" description="in other chain" evidence="7">
    <location>
        <position position="106"/>
    </location>
    <ligand>
        <name>5-phospho-alpha-D-ribose 1-diphosphate</name>
        <dbReference type="ChEBI" id="CHEBI:58017"/>
        <note>ligand shared between dimeric partners</note>
    </ligand>
</feature>
<dbReference type="GO" id="GO:0000287">
    <property type="term" value="F:magnesium ion binding"/>
    <property type="evidence" value="ECO:0007669"/>
    <property type="project" value="UniProtKB-UniRule"/>
</dbReference>
<feature type="binding site" evidence="7">
    <location>
        <position position="135"/>
    </location>
    <ligand>
        <name>orotate</name>
        <dbReference type="ChEBI" id="CHEBI:30839"/>
    </ligand>
</feature>
<feature type="binding site" evidence="7">
    <location>
        <position position="163"/>
    </location>
    <ligand>
        <name>orotate</name>
        <dbReference type="ChEBI" id="CHEBI:30839"/>
    </ligand>
</feature>
<dbReference type="GO" id="GO:0004588">
    <property type="term" value="F:orotate phosphoribosyltransferase activity"/>
    <property type="evidence" value="ECO:0007669"/>
    <property type="project" value="UniProtKB-UniRule"/>
</dbReference>
<organism evidence="9 11">
    <name type="scientific">Lawsonella clevelandensis</name>
    <dbReference type="NCBI Taxonomy" id="1528099"/>
    <lineage>
        <taxon>Bacteria</taxon>
        <taxon>Bacillati</taxon>
        <taxon>Actinomycetota</taxon>
        <taxon>Actinomycetes</taxon>
        <taxon>Mycobacteriales</taxon>
        <taxon>Lawsonellaceae</taxon>
        <taxon>Lawsonella</taxon>
    </lineage>
</organism>
<feature type="binding site" evidence="7">
    <location>
        <position position="109"/>
    </location>
    <ligand>
        <name>5-phospho-alpha-D-ribose 1-diphosphate</name>
        <dbReference type="ChEBI" id="CHEBI:58017"/>
        <note>ligand shared between dimeric partners</note>
    </ligand>
</feature>
<dbReference type="InterPro" id="IPR000836">
    <property type="entry name" value="PRTase_dom"/>
</dbReference>
<dbReference type="EMBL" id="LR584267">
    <property type="protein sequence ID" value="VHO01023.1"/>
    <property type="molecule type" value="Genomic_DNA"/>
</dbReference>
<feature type="binding site" description="in other chain" evidence="7">
    <location>
        <begin position="131"/>
        <end position="139"/>
    </location>
    <ligand>
        <name>5-phospho-alpha-D-ribose 1-diphosphate</name>
        <dbReference type="ChEBI" id="CHEBI:58017"/>
        <note>ligand shared between dimeric partners</note>
    </ligand>
</feature>
<feature type="domain" description="Phosphoribosyltransferase" evidence="8">
    <location>
        <begin position="104"/>
        <end position="169"/>
    </location>
</feature>
<evidence type="ECO:0000313" key="9">
    <source>
        <dbReference type="EMBL" id="ALE19146.1"/>
    </source>
</evidence>
<dbReference type="PATRIC" id="fig|1528099.3.peg.1085"/>
<protein>
    <recommendedName>
        <fullName evidence="2 7">Orotate phosphoribosyltransferase</fullName>
        <shortName evidence="7">OPRT</shortName>
        <shortName evidence="7">OPRTase</shortName>
        <ecNumber evidence="2 7">2.4.2.10</ecNumber>
    </recommendedName>
</protein>
<dbReference type="Proteomes" id="UP000068137">
    <property type="component" value="Chromosome"/>
</dbReference>
<keyword evidence="3 7" id="KW-0328">Glycosyltransferase</keyword>
<evidence type="ECO:0000259" key="8">
    <source>
        <dbReference type="Pfam" id="PF00156"/>
    </source>
</evidence>
<comment type="subunit">
    <text evidence="7">Homodimer.</text>
</comment>
<comment type="caution">
    <text evidence="7">Lacks conserved residue(s) required for the propagation of feature annotation.</text>
</comment>
<dbReference type="EMBL" id="CP012390">
    <property type="protein sequence ID" value="ALE19146.1"/>
    <property type="molecule type" value="Genomic_DNA"/>
</dbReference>
<evidence type="ECO:0000256" key="4">
    <source>
        <dbReference type="ARBA" id="ARBA00022679"/>
    </source>
</evidence>
<dbReference type="RefSeq" id="WP_053962162.1">
    <property type="nucleotide sequence ID" value="NZ_CAJPTR010000048.1"/>
</dbReference>
<reference evidence="9 11" key="1">
    <citation type="journal article" date="2015" name="Genome Announc.">
        <title>Complete Genome Sequences for Two Strains of a Novel Fastidious, Partially Acid-Fast, Gram-Positive Corynebacterineae Bacterium, Derived from Human Clinical Samples.</title>
        <authorList>
            <person name="Nicholson A.C."/>
            <person name="Bell M."/>
            <person name="Humrighouse B.W."/>
            <person name="McQuiston J.R."/>
        </authorList>
    </citation>
    <scope>NUCLEOTIDE SEQUENCE [LARGE SCALE GENOMIC DNA]</scope>
    <source>
        <strain evidence="9 11">X1698</strain>
    </source>
</reference>
<dbReference type="PANTHER" id="PTHR19278">
    <property type="entry name" value="OROTATE PHOSPHORIBOSYLTRANSFERASE"/>
    <property type="match status" value="1"/>
</dbReference>
<evidence type="ECO:0000256" key="2">
    <source>
        <dbReference type="ARBA" id="ARBA00011971"/>
    </source>
</evidence>
<dbReference type="UniPathway" id="UPA00070">
    <property type="reaction ID" value="UER00119"/>
</dbReference>
<dbReference type="FunFam" id="3.40.50.2020:FF:000029">
    <property type="entry name" value="Orotate phosphoribosyltransferase"/>
    <property type="match status" value="1"/>
</dbReference>
<evidence type="ECO:0000256" key="3">
    <source>
        <dbReference type="ARBA" id="ARBA00022676"/>
    </source>
</evidence>
<evidence type="ECO:0000313" key="12">
    <source>
        <dbReference type="Proteomes" id="UP000324288"/>
    </source>
</evidence>
<dbReference type="Gene3D" id="3.40.50.2020">
    <property type="match status" value="1"/>
</dbReference>
<evidence type="ECO:0000256" key="5">
    <source>
        <dbReference type="ARBA" id="ARBA00022842"/>
    </source>
</evidence>
<dbReference type="EC" id="2.4.2.10" evidence="2 7"/>
<sequence>MVAVFNPADHPVNAEAKAELAELVKELAVVHGNVILSSGKEADYYVDLRRATMHSRASFLIGSLLRELTADWDYVAAGGLTLGADPVGTAIMHADGRDINAFTVRKEKKKHGMQRQVEGPDVVGKKVLVVEDTTTTGNSPLTAVRVLRDLGADVVGVATIVDRATGAEDAINAEGLEYRYLLSLEDVGLA</sequence>
<keyword evidence="4 7" id="KW-0808">Transferase</keyword>
<accession>A0A0M4MCE1</accession>
<comment type="catalytic activity">
    <reaction evidence="7">
        <text>orotidine 5'-phosphate + diphosphate = orotate + 5-phospho-alpha-D-ribose 1-diphosphate</text>
        <dbReference type="Rhea" id="RHEA:10380"/>
        <dbReference type="ChEBI" id="CHEBI:30839"/>
        <dbReference type="ChEBI" id="CHEBI:33019"/>
        <dbReference type="ChEBI" id="CHEBI:57538"/>
        <dbReference type="ChEBI" id="CHEBI:58017"/>
        <dbReference type="EC" id="2.4.2.10"/>
    </reaction>
</comment>
<dbReference type="InterPro" id="IPR004467">
    <property type="entry name" value="Or_phspho_trans_dom"/>
</dbReference>
<name>A0A0M4MCE1_9ACTN</name>
<dbReference type="GeneID" id="84895000"/>
<dbReference type="AlphaFoldDB" id="A0A0M4MCE1"/>
<comment type="cofactor">
    <cofactor evidence="7">
        <name>Mg(2+)</name>
        <dbReference type="ChEBI" id="CHEBI:18420"/>
    </cofactor>
</comment>
<dbReference type="STRING" id="1528099.AL705_05535"/>
<gene>
    <name evidence="7 10" type="primary">pyrE</name>
    <name evidence="9" type="ORF">AL705_05535</name>
    <name evidence="10" type="ORF">LC603019_01088</name>
</gene>
<dbReference type="OrthoDB" id="1493031at2"/>
<comment type="function">
    <text evidence="7">Catalyzes the transfer of a ribosyl phosphate group from 5-phosphoribose 1-diphosphate to orotate, leading to the formation of orotidine monophosphate (OMP).</text>
</comment>
<dbReference type="KEGG" id="cbq:AL705_05535"/>